<name>A0A6J7G3F8_9ZZZZ</name>
<accession>A0A6J7G3F8</accession>
<dbReference type="EMBL" id="CAEZYU010000011">
    <property type="protein sequence ID" value="CAB4732305.1"/>
    <property type="molecule type" value="Genomic_DNA"/>
</dbReference>
<dbReference type="Pfam" id="PF13646">
    <property type="entry name" value="HEAT_2"/>
    <property type="match status" value="2"/>
</dbReference>
<dbReference type="InterPro" id="IPR011989">
    <property type="entry name" value="ARM-like"/>
</dbReference>
<dbReference type="Gene3D" id="1.25.10.10">
    <property type="entry name" value="Leucine-rich Repeat Variant"/>
    <property type="match status" value="2"/>
</dbReference>
<dbReference type="AlphaFoldDB" id="A0A6J7G3F8"/>
<dbReference type="SMART" id="SM00567">
    <property type="entry name" value="EZ_HEAT"/>
    <property type="match status" value="3"/>
</dbReference>
<reference evidence="3" key="1">
    <citation type="submission" date="2020-05" db="EMBL/GenBank/DDBJ databases">
        <authorList>
            <person name="Chiriac C."/>
            <person name="Salcher M."/>
            <person name="Ghai R."/>
            <person name="Kavagutti S V."/>
        </authorList>
    </citation>
    <scope>NUCLEOTIDE SEQUENCE</scope>
</reference>
<evidence type="ECO:0000313" key="1">
    <source>
        <dbReference type="EMBL" id="CAB4534483.1"/>
    </source>
</evidence>
<proteinExistence type="predicted"/>
<dbReference type="SUPFAM" id="SSF48371">
    <property type="entry name" value="ARM repeat"/>
    <property type="match status" value="1"/>
</dbReference>
<dbReference type="PANTHER" id="PTHR12697">
    <property type="entry name" value="PBS LYASE HEAT-LIKE PROTEIN"/>
    <property type="match status" value="1"/>
</dbReference>
<protein>
    <submittedName>
        <fullName evidence="3">Unannotated protein</fullName>
    </submittedName>
</protein>
<dbReference type="EMBL" id="CAFBMG010000052">
    <property type="protein sequence ID" value="CAB4900868.1"/>
    <property type="molecule type" value="Genomic_DNA"/>
</dbReference>
<organism evidence="3">
    <name type="scientific">freshwater metagenome</name>
    <dbReference type="NCBI Taxonomy" id="449393"/>
    <lineage>
        <taxon>unclassified sequences</taxon>
        <taxon>metagenomes</taxon>
        <taxon>ecological metagenomes</taxon>
    </lineage>
</organism>
<sequence length="209" mass="22018">MASDTHEDAATRRRTVVTAGHLGQVSVAQTALTDPDPEVRAAALGALQRMEMLGAAELIAGLKDPDPITRRRSALLAAQSEDALTELRQLLTDPEDAVAEVAAFACGERTDADLETVQMLAVVAVEHEDSLCREAAVAALGSLGHPAGCDAVLAGCSDRATVRRRAVLALAAFEGTQVTAMLTKLTQDRDLQVRQAAEELLAIELGEQL</sequence>
<dbReference type="InterPro" id="IPR004155">
    <property type="entry name" value="PBS_lyase_HEAT"/>
</dbReference>
<evidence type="ECO:0000313" key="3">
    <source>
        <dbReference type="EMBL" id="CAB4900868.1"/>
    </source>
</evidence>
<gene>
    <name evidence="1" type="ORF">UFOPK1358_00642</name>
    <name evidence="2" type="ORF">UFOPK2766_00396</name>
    <name evidence="3" type="ORF">UFOPK3519_00825</name>
</gene>
<dbReference type="InterPro" id="IPR016024">
    <property type="entry name" value="ARM-type_fold"/>
</dbReference>
<dbReference type="EMBL" id="CAEZSF010000044">
    <property type="protein sequence ID" value="CAB4534483.1"/>
    <property type="molecule type" value="Genomic_DNA"/>
</dbReference>
<evidence type="ECO:0000313" key="2">
    <source>
        <dbReference type="EMBL" id="CAB4732305.1"/>
    </source>
</evidence>
<dbReference type="PANTHER" id="PTHR12697:SF38">
    <property type="entry name" value="PBS LYASE HEAT DOMAIN PROTEIN REPEAT-CONTAINING PROTEIN"/>
    <property type="match status" value="1"/>
</dbReference>
<dbReference type="GO" id="GO:0016491">
    <property type="term" value="F:oxidoreductase activity"/>
    <property type="evidence" value="ECO:0007669"/>
    <property type="project" value="TreeGrafter"/>
</dbReference>